<evidence type="ECO:0000256" key="7">
    <source>
        <dbReference type="ARBA" id="ARBA00022777"/>
    </source>
</evidence>
<sequence length="403" mass="45220">MMPKFSLKRSYQIYGLIFLAVTLAINSIIPLCMMCTGMFSMHEITLRNAGQAAEAVFLQGSTELDTDNISVFADWQRVPDKIKAINDFQPPTAETGIRYQHLDGPYIDALSVHYTASGQPLYLWLHYDATHDLVFAPKNMTAILLLIVMTFGVVASLAFHMQKQVITPVHKISQAIKQHDWQSMNGFSFPKQGYAELQSIVDALNTSLQQLQKAQQRELNFLRFASHELRTPVAICQSSFELLTLQKGKLTGPVLAASQATAQMKSIIETLLWLTNKSSTRLEKQRLAPAELLRQLATEQEHAQGKQGVIQLDCDDTQLLVLKEPLCIMLNNLLRNALEHGTGEVKVEQRGKCIRVSNSSLQDGMGGFGLGLMLVKRLAKQLGWQFKEYRPPQMFIAEIEITD</sequence>
<dbReference type="GO" id="GO:0005524">
    <property type="term" value="F:ATP binding"/>
    <property type="evidence" value="ECO:0007669"/>
    <property type="project" value="UniProtKB-KW"/>
</dbReference>
<feature type="transmembrane region" description="Helical" evidence="9">
    <location>
        <begin position="142"/>
        <end position="161"/>
    </location>
</feature>
<comment type="catalytic activity">
    <reaction evidence="1">
        <text>ATP + protein L-histidine = ADP + protein N-phospho-L-histidine.</text>
        <dbReference type="EC" id="2.7.13.3"/>
    </reaction>
</comment>
<dbReference type="AlphaFoldDB" id="A0A379ZT81"/>
<evidence type="ECO:0000256" key="3">
    <source>
        <dbReference type="ARBA" id="ARBA00012438"/>
    </source>
</evidence>
<evidence type="ECO:0000256" key="1">
    <source>
        <dbReference type="ARBA" id="ARBA00000085"/>
    </source>
</evidence>
<organism evidence="10 11">
    <name type="scientific">Shewanella algae</name>
    <dbReference type="NCBI Taxonomy" id="38313"/>
    <lineage>
        <taxon>Bacteria</taxon>
        <taxon>Pseudomonadati</taxon>
        <taxon>Pseudomonadota</taxon>
        <taxon>Gammaproteobacteria</taxon>
        <taxon>Alteromonadales</taxon>
        <taxon>Shewanellaceae</taxon>
        <taxon>Shewanella</taxon>
    </lineage>
</organism>
<evidence type="ECO:0000313" key="10">
    <source>
        <dbReference type="EMBL" id="SUI67068.1"/>
    </source>
</evidence>
<keyword evidence="9" id="KW-0812">Transmembrane</keyword>
<keyword evidence="8" id="KW-0067">ATP-binding</keyword>
<dbReference type="SUPFAM" id="SSF47384">
    <property type="entry name" value="Homodimeric domain of signal transducing histidine kinase"/>
    <property type="match status" value="1"/>
</dbReference>
<gene>
    <name evidence="10" type="primary">glrK</name>
    <name evidence="10" type="ORF">NCTC10738_01846</name>
</gene>
<dbReference type="InterPro" id="IPR036097">
    <property type="entry name" value="HisK_dim/P_sf"/>
</dbReference>
<dbReference type="PANTHER" id="PTHR44936:SF10">
    <property type="entry name" value="SENSOR PROTEIN RSTB"/>
    <property type="match status" value="1"/>
</dbReference>
<evidence type="ECO:0000256" key="8">
    <source>
        <dbReference type="ARBA" id="ARBA00022840"/>
    </source>
</evidence>
<dbReference type="GO" id="GO:0000155">
    <property type="term" value="F:phosphorelay sensor kinase activity"/>
    <property type="evidence" value="ECO:0007669"/>
    <property type="project" value="InterPro"/>
</dbReference>
<reference evidence="10 11" key="1">
    <citation type="submission" date="2018-06" db="EMBL/GenBank/DDBJ databases">
        <authorList>
            <consortium name="Pathogen Informatics"/>
            <person name="Doyle S."/>
        </authorList>
    </citation>
    <scope>NUCLEOTIDE SEQUENCE [LARGE SCALE GENOMIC DNA]</scope>
    <source>
        <strain evidence="10 11">NCTC10738</strain>
    </source>
</reference>
<keyword evidence="6" id="KW-0547">Nucleotide-binding</keyword>
<dbReference type="PANTHER" id="PTHR44936">
    <property type="entry name" value="SENSOR PROTEIN CREC"/>
    <property type="match status" value="1"/>
</dbReference>
<keyword evidence="5 10" id="KW-0808">Transferase</keyword>
<keyword evidence="7 10" id="KW-0418">Kinase</keyword>
<evidence type="ECO:0000256" key="2">
    <source>
        <dbReference type="ARBA" id="ARBA00004651"/>
    </source>
</evidence>
<dbReference type="Proteomes" id="UP000254069">
    <property type="component" value="Unassembled WGS sequence"/>
</dbReference>
<keyword evidence="9" id="KW-0472">Membrane</keyword>
<dbReference type="SUPFAM" id="SSF55874">
    <property type="entry name" value="ATPase domain of HSP90 chaperone/DNA topoisomerase II/histidine kinase"/>
    <property type="match status" value="1"/>
</dbReference>
<feature type="transmembrane region" description="Helical" evidence="9">
    <location>
        <begin position="12"/>
        <end position="39"/>
    </location>
</feature>
<evidence type="ECO:0000256" key="9">
    <source>
        <dbReference type="SAM" id="Phobius"/>
    </source>
</evidence>
<evidence type="ECO:0000256" key="5">
    <source>
        <dbReference type="ARBA" id="ARBA00022679"/>
    </source>
</evidence>
<evidence type="ECO:0000313" key="11">
    <source>
        <dbReference type="Proteomes" id="UP000254069"/>
    </source>
</evidence>
<evidence type="ECO:0000256" key="4">
    <source>
        <dbReference type="ARBA" id="ARBA00022475"/>
    </source>
</evidence>
<keyword evidence="11" id="KW-1185">Reference proteome</keyword>
<dbReference type="EC" id="2.7.13.3" evidence="3"/>
<dbReference type="InterPro" id="IPR050980">
    <property type="entry name" value="2C_sensor_his_kinase"/>
</dbReference>
<proteinExistence type="predicted"/>
<name>A0A379ZT81_9GAMM</name>
<keyword evidence="9" id="KW-1133">Transmembrane helix</keyword>
<dbReference type="Gene3D" id="1.10.287.130">
    <property type="match status" value="1"/>
</dbReference>
<dbReference type="EMBL" id="UGYO01000001">
    <property type="protein sequence ID" value="SUI67068.1"/>
    <property type="molecule type" value="Genomic_DNA"/>
</dbReference>
<protein>
    <recommendedName>
        <fullName evidence="3">histidine kinase</fullName>
        <ecNumber evidence="3">2.7.13.3</ecNumber>
    </recommendedName>
</protein>
<dbReference type="RefSeq" id="WP_044733390.1">
    <property type="nucleotide sequence ID" value="NZ_AP024610.1"/>
</dbReference>
<dbReference type="InterPro" id="IPR003661">
    <property type="entry name" value="HisK_dim/P_dom"/>
</dbReference>
<dbReference type="InterPro" id="IPR036890">
    <property type="entry name" value="HATPase_C_sf"/>
</dbReference>
<dbReference type="CDD" id="cd00082">
    <property type="entry name" value="HisKA"/>
    <property type="match status" value="1"/>
</dbReference>
<evidence type="ECO:0000256" key="6">
    <source>
        <dbReference type="ARBA" id="ARBA00022741"/>
    </source>
</evidence>
<comment type="subcellular location">
    <subcellularLocation>
        <location evidence="2">Cell membrane</location>
        <topology evidence="2">Multi-pass membrane protein</topology>
    </subcellularLocation>
</comment>
<accession>A0A379ZT81</accession>
<keyword evidence="4" id="KW-1003">Cell membrane</keyword>